<evidence type="ECO:0000313" key="2">
    <source>
        <dbReference type="EMBL" id="CAE0495953.1"/>
    </source>
</evidence>
<name>A0A7S3QXW6_DUNTE</name>
<dbReference type="InterPro" id="IPR002925">
    <property type="entry name" value="Dienelactn_hydro"/>
</dbReference>
<reference evidence="2" key="1">
    <citation type="submission" date="2021-01" db="EMBL/GenBank/DDBJ databases">
        <authorList>
            <person name="Corre E."/>
            <person name="Pelletier E."/>
            <person name="Niang G."/>
            <person name="Scheremetjew M."/>
            <person name="Finn R."/>
            <person name="Kale V."/>
            <person name="Holt S."/>
            <person name="Cochrane G."/>
            <person name="Meng A."/>
            <person name="Brown T."/>
            <person name="Cohen L."/>
        </authorList>
    </citation>
    <scope>NUCLEOTIDE SEQUENCE</scope>
    <source>
        <strain evidence="2">CCMP1320</strain>
    </source>
</reference>
<accession>A0A7S3QXW6</accession>
<dbReference type="Pfam" id="PF01738">
    <property type="entry name" value="DLH"/>
    <property type="match status" value="1"/>
</dbReference>
<organism evidence="2">
    <name type="scientific">Dunaliella tertiolecta</name>
    <name type="common">Green alga</name>
    <dbReference type="NCBI Taxonomy" id="3047"/>
    <lineage>
        <taxon>Eukaryota</taxon>
        <taxon>Viridiplantae</taxon>
        <taxon>Chlorophyta</taxon>
        <taxon>core chlorophytes</taxon>
        <taxon>Chlorophyceae</taxon>
        <taxon>CS clade</taxon>
        <taxon>Chlamydomonadales</taxon>
        <taxon>Dunaliellaceae</taxon>
        <taxon>Dunaliella</taxon>
    </lineage>
</organism>
<dbReference type="InterPro" id="IPR029058">
    <property type="entry name" value="AB_hydrolase_fold"/>
</dbReference>
<dbReference type="GO" id="GO:0016787">
    <property type="term" value="F:hydrolase activity"/>
    <property type="evidence" value="ECO:0007669"/>
    <property type="project" value="InterPro"/>
</dbReference>
<evidence type="ECO:0000259" key="1">
    <source>
        <dbReference type="Pfam" id="PF01738"/>
    </source>
</evidence>
<dbReference type="AlphaFoldDB" id="A0A7S3QXW6"/>
<dbReference type="PANTHER" id="PTHR47668">
    <property type="entry name" value="DIENELACTONE HYDROLASE FAMILY PROTEIN (AFU_ORTHOLOGUE AFUA_6G01940)"/>
    <property type="match status" value="1"/>
</dbReference>
<dbReference type="EMBL" id="HBIP01018645">
    <property type="protein sequence ID" value="CAE0495953.1"/>
    <property type="molecule type" value="Transcribed_RNA"/>
</dbReference>
<dbReference type="SUPFAM" id="SSF53474">
    <property type="entry name" value="alpha/beta-Hydrolases"/>
    <property type="match status" value="1"/>
</dbReference>
<gene>
    <name evidence="2" type="ORF">DTER00134_LOCUS11026</name>
</gene>
<dbReference type="PANTHER" id="PTHR47668:SF1">
    <property type="entry name" value="DIENELACTONE HYDROLASE DOMAIN-CONTAINING PROTEIN-RELATED"/>
    <property type="match status" value="1"/>
</dbReference>
<proteinExistence type="predicted"/>
<sequence>MSCCPANAPPPCVHDYTLRGKNEKLGDLDTYTIGEAGRPGIVLVVDIFTSKDTPFKQVYQVADRLADAGFLVTVPDMWRGKPWPMSKFPPKPEDNFMGWVTENGSWDKTVGPDFKAAVESLKSKGAPKIGTIGFCWGALIALTASGEGLVSAAAGCHPAFFSKDKDLAAKVQCPVALLPAKGDPMESLKEVLDTKPFASSCLYQRFDNQQHGFMAARGDWSQPEIASEASKAVGILAEFFQKNLK</sequence>
<protein>
    <recommendedName>
        <fullName evidence="1">Dienelactone hydrolase domain-containing protein</fullName>
    </recommendedName>
</protein>
<feature type="domain" description="Dienelactone hydrolase" evidence="1">
    <location>
        <begin position="30"/>
        <end position="241"/>
    </location>
</feature>
<dbReference type="Gene3D" id="3.40.50.1820">
    <property type="entry name" value="alpha/beta hydrolase"/>
    <property type="match status" value="1"/>
</dbReference>